<reference evidence="5" key="1">
    <citation type="submission" date="2023-02" db="EMBL/GenBank/DDBJ databases">
        <title>Description and genomic characterization of Salipiger bruguierae sp. nov., isolated from the sediment of mangrove plant Bruguiera sexangula.</title>
        <authorList>
            <person name="Long M."/>
        </authorList>
    </citation>
    <scope>NUCLEOTIDE SEQUENCE</scope>
    <source>
        <strain evidence="5">H15</strain>
        <plasmid evidence="5">unnamed1</plasmid>
    </source>
</reference>
<feature type="region of interest" description="Disordered" evidence="3">
    <location>
        <begin position="569"/>
        <end position="609"/>
    </location>
</feature>
<gene>
    <name evidence="5" type="ORF">PVT71_23020</name>
</gene>
<name>A0AAU8APM4_9RHOB</name>
<dbReference type="SUPFAM" id="SSF52540">
    <property type="entry name" value="P-loop containing nucleoside triphosphate hydrolases"/>
    <property type="match status" value="1"/>
</dbReference>
<dbReference type="AlphaFoldDB" id="A0AAU8APM4"/>
<evidence type="ECO:0000313" key="5">
    <source>
        <dbReference type="EMBL" id="XCC96963.1"/>
    </source>
</evidence>
<geneLocation type="plasmid" evidence="5">
    <name>unnamed1</name>
</geneLocation>
<evidence type="ECO:0000256" key="4">
    <source>
        <dbReference type="SAM" id="Phobius"/>
    </source>
</evidence>
<keyword evidence="2" id="KW-0067">ATP-binding</keyword>
<dbReference type="GO" id="GO:0004713">
    <property type="term" value="F:protein tyrosine kinase activity"/>
    <property type="evidence" value="ECO:0007669"/>
    <property type="project" value="TreeGrafter"/>
</dbReference>
<dbReference type="InterPro" id="IPR005702">
    <property type="entry name" value="Wzc-like_C"/>
</dbReference>
<feature type="compositionally biased region" description="Basic and acidic residues" evidence="3">
    <location>
        <begin position="582"/>
        <end position="593"/>
    </location>
</feature>
<proteinExistence type="predicted"/>
<dbReference type="CDD" id="cd05387">
    <property type="entry name" value="BY-kinase"/>
    <property type="match status" value="1"/>
</dbReference>
<dbReference type="Gene3D" id="3.40.50.300">
    <property type="entry name" value="P-loop containing nucleotide triphosphate hydrolases"/>
    <property type="match status" value="1"/>
</dbReference>
<dbReference type="PANTHER" id="PTHR32309">
    <property type="entry name" value="TYROSINE-PROTEIN KINASE"/>
    <property type="match status" value="1"/>
</dbReference>
<organism evidence="5">
    <name type="scientific">Alloyangia sp. H15</name>
    <dbReference type="NCBI Taxonomy" id="3029062"/>
    <lineage>
        <taxon>Bacteria</taxon>
        <taxon>Pseudomonadati</taxon>
        <taxon>Pseudomonadota</taxon>
        <taxon>Alphaproteobacteria</taxon>
        <taxon>Rhodobacterales</taxon>
        <taxon>Roseobacteraceae</taxon>
        <taxon>Alloyangia</taxon>
    </lineage>
</organism>
<evidence type="ECO:0008006" key="6">
    <source>
        <dbReference type="Google" id="ProtNLM"/>
    </source>
</evidence>
<dbReference type="InterPro" id="IPR027417">
    <property type="entry name" value="P-loop_NTPase"/>
</dbReference>
<dbReference type="EMBL" id="CP123386">
    <property type="protein sequence ID" value="XCC96963.1"/>
    <property type="molecule type" value="Genomic_DNA"/>
</dbReference>
<keyword evidence="4" id="KW-0472">Membrane</keyword>
<dbReference type="PANTHER" id="PTHR32309:SF13">
    <property type="entry name" value="FERRIC ENTEROBACTIN TRANSPORT PROTEIN FEPE"/>
    <property type="match status" value="1"/>
</dbReference>
<evidence type="ECO:0000256" key="1">
    <source>
        <dbReference type="ARBA" id="ARBA00022741"/>
    </source>
</evidence>
<dbReference type="RefSeq" id="WP_353475854.1">
    <property type="nucleotide sequence ID" value="NZ_CP123386.1"/>
</dbReference>
<feature type="transmembrane region" description="Helical" evidence="4">
    <location>
        <begin position="27"/>
        <end position="47"/>
    </location>
</feature>
<keyword evidence="5" id="KW-0614">Plasmid</keyword>
<evidence type="ECO:0000256" key="2">
    <source>
        <dbReference type="ARBA" id="ARBA00022840"/>
    </source>
</evidence>
<keyword evidence="4" id="KW-1133">Transmembrane helix</keyword>
<dbReference type="InterPro" id="IPR050445">
    <property type="entry name" value="Bact_polysacc_biosynth/exp"/>
</dbReference>
<keyword evidence="4" id="KW-0812">Transmembrane</keyword>
<evidence type="ECO:0000256" key="3">
    <source>
        <dbReference type="SAM" id="MobiDB-lite"/>
    </source>
</evidence>
<protein>
    <recommendedName>
        <fullName evidence="6">Polysaccharide chain length determinant N-terminal domain-containing protein</fullName>
    </recommendedName>
</protein>
<sequence length="609" mass="66026">MTDRGKIDTGLTLSALDILQAVKKKSLISLLLGIGVAALVYLLLLPMPPLYTATSIVWFDEREERLLTADSAFSALADDTKVTWVNEVAPIVKEAAIIQSLPVLTRVVNDLDLVDHPEMLRSSRSLIKETLKDRLKAVLPAALFSDDTEEEVPAEVPGGTPADTPLEVIQKLAGVIKTNTNELTQLISITVSSPDPQAAATIANRLPEAFLIEHNARVNAASAEMGVWLDAQLQGIREKIQAEETDLSSNAVALRQMTHDADVALYRDLLKRRNEVQQLQTIQSHPIRVVSSAALPSDPAAAGPGKIALAALVATFVAASLLFALRELLDKRVRYPRQFDELGLHVLAAAPDHHQNRPLFDESIRRMLSLAIPDLRKGPVAVGFTSGASQEGKTLVAREFARAGARSGLRTVLIEADLRHPQSRDSAGPEQHGLADLLAAGHAPDGYFVEDREDGDRPLYILPSVETSRNPTELLASVHMTRLLAALREQFELIVCDMPPICMTADAEALAPQLDGTVLVVRHGYAGLARTKSAVALLERGGDHLIGAFVNDCPPQFLSQLYGRGPLNYGFTPGRSETPPEPEDRATRVKGGSEIKLLPLNRDRRSDVG</sequence>
<dbReference type="GO" id="GO:0005886">
    <property type="term" value="C:plasma membrane"/>
    <property type="evidence" value="ECO:0007669"/>
    <property type="project" value="TreeGrafter"/>
</dbReference>
<accession>A0AAU8APM4</accession>
<keyword evidence="1" id="KW-0547">Nucleotide-binding</keyword>